<dbReference type="GO" id="GO:0005789">
    <property type="term" value="C:endoplasmic reticulum membrane"/>
    <property type="evidence" value="ECO:0007669"/>
    <property type="project" value="UniProtKB-SubCell"/>
</dbReference>
<dbReference type="GO" id="GO:0032366">
    <property type="term" value="P:intracellular sterol transport"/>
    <property type="evidence" value="ECO:0007669"/>
    <property type="project" value="UniProtKB-UniRule"/>
</dbReference>
<keyword evidence="6 10" id="KW-1133">Transmembrane helix</keyword>
<feature type="transmembrane region" description="Helical" evidence="10">
    <location>
        <begin position="91"/>
        <end position="108"/>
    </location>
</feature>
<feature type="transmembrane region" description="Helical" evidence="10">
    <location>
        <begin position="243"/>
        <end position="262"/>
    </location>
</feature>
<keyword evidence="4 10" id="KW-0812">Transmembrane</keyword>
<keyword evidence="7 10" id="KW-0445">Lipid transport</keyword>
<dbReference type="InterPro" id="IPR007290">
    <property type="entry name" value="Arv1"/>
</dbReference>
<dbReference type="GO" id="GO:0006506">
    <property type="term" value="P:GPI anchor biosynthetic process"/>
    <property type="evidence" value="ECO:0007669"/>
    <property type="project" value="EnsemblFungi"/>
</dbReference>
<comment type="similarity">
    <text evidence="2 10">Belongs to the ARV1 family.</text>
</comment>
<dbReference type="RefSeq" id="XP_019039878.1">
    <property type="nucleotide sequence ID" value="XM_019181560.1"/>
</dbReference>
<evidence type="ECO:0000256" key="5">
    <source>
        <dbReference type="ARBA" id="ARBA00022824"/>
    </source>
</evidence>
<evidence type="ECO:0000256" key="2">
    <source>
        <dbReference type="ARBA" id="ARBA00009187"/>
    </source>
</evidence>
<evidence type="ECO:0000256" key="8">
    <source>
        <dbReference type="ARBA" id="ARBA00023098"/>
    </source>
</evidence>
<dbReference type="EMBL" id="KV454209">
    <property type="protein sequence ID" value="ODQ60671.1"/>
    <property type="molecule type" value="Genomic_DNA"/>
</dbReference>
<evidence type="ECO:0000256" key="3">
    <source>
        <dbReference type="ARBA" id="ARBA00022448"/>
    </source>
</evidence>
<keyword evidence="8 10" id="KW-0443">Lipid metabolism</keyword>
<accession>A0A1E3P5E9</accession>
<evidence type="ECO:0000313" key="11">
    <source>
        <dbReference type="EMBL" id="ODQ60671.1"/>
    </source>
</evidence>
<comment type="function">
    <text evidence="10">Mediator of sterol homeostasis involved in sterol uptake, trafficking and distribution into membranes.</text>
</comment>
<dbReference type="GO" id="GO:0032541">
    <property type="term" value="C:cortical endoplasmic reticulum"/>
    <property type="evidence" value="ECO:0007669"/>
    <property type="project" value="EnsemblFungi"/>
</dbReference>
<dbReference type="GO" id="GO:0030148">
    <property type="term" value="P:sphingolipid biosynthetic process"/>
    <property type="evidence" value="ECO:0007669"/>
    <property type="project" value="EnsemblFungi"/>
</dbReference>
<dbReference type="PANTHER" id="PTHR14467:SF0">
    <property type="entry name" value="PROTEIN ARV1"/>
    <property type="match status" value="1"/>
</dbReference>
<gene>
    <name evidence="11" type="ORF">WICANDRAFT_28954</name>
</gene>
<keyword evidence="10" id="KW-0746">Sphingolipid metabolism</keyword>
<dbReference type="OrthoDB" id="2192830at2759"/>
<sequence>MICVECNAPVDSLYVKYANDYIKLTDCPSCSKVADKYVEFDNVILFIDTLLLKPQAYRHLVYNLMGNAPNDLKQSSQRSLKGWFLKNKKVNRIRLLMILFKIYLTWAYEEKNYNFEESINPFLIMNSILKKNAVTQYLYFSLKCISDDVITHTFIPFFMFNVVGWNPNGYVSKDSHNKRYYKMALSLTILISGATNLFPILMLIWPYNNITITNIISSVADLSLIEALRIVTDCSIPSAISVFLLNTLIKFIVTRMLLIVILTKGNESLAYSIANHEYANFVQRIMGLRQILERSLKPFI</sequence>
<keyword evidence="10" id="KW-0333">Golgi apparatus</keyword>
<dbReference type="GO" id="GO:0016125">
    <property type="term" value="P:sterol metabolic process"/>
    <property type="evidence" value="ECO:0007669"/>
    <property type="project" value="UniProtKB-UniRule"/>
</dbReference>
<dbReference type="PANTHER" id="PTHR14467">
    <property type="entry name" value="ARV1"/>
    <property type="match status" value="1"/>
</dbReference>
<evidence type="ECO:0000313" key="12">
    <source>
        <dbReference type="Proteomes" id="UP000094112"/>
    </source>
</evidence>
<dbReference type="GO" id="GO:0000139">
    <property type="term" value="C:Golgi membrane"/>
    <property type="evidence" value="ECO:0007669"/>
    <property type="project" value="UniProtKB-SubCell"/>
</dbReference>
<dbReference type="GO" id="GO:0006897">
    <property type="term" value="P:endocytosis"/>
    <property type="evidence" value="ECO:0007669"/>
    <property type="project" value="EnsemblFungi"/>
</dbReference>
<evidence type="ECO:0000256" key="1">
    <source>
        <dbReference type="ARBA" id="ARBA00004477"/>
    </source>
</evidence>
<name>A0A1E3P5E9_WICAA</name>
<evidence type="ECO:0000256" key="7">
    <source>
        <dbReference type="ARBA" id="ARBA00023055"/>
    </source>
</evidence>
<comment type="function">
    <text evidence="10">Regulates also the sphingolipid metabolism.</text>
</comment>
<evidence type="ECO:0000256" key="9">
    <source>
        <dbReference type="ARBA" id="ARBA00023136"/>
    </source>
</evidence>
<keyword evidence="12" id="KW-1185">Reference proteome</keyword>
<feature type="transmembrane region" description="Helical" evidence="10">
    <location>
        <begin position="183"/>
        <end position="205"/>
    </location>
</feature>
<proteinExistence type="inferred from homology"/>
<dbReference type="GO" id="GO:0035376">
    <property type="term" value="P:sterol import"/>
    <property type="evidence" value="ECO:0007669"/>
    <property type="project" value="EnsemblFungi"/>
</dbReference>
<dbReference type="GeneID" id="30198806"/>
<keyword evidence="5 10" id="KW-0256">Endoplasmic reticulum</keyword>
<keyword evidence="3 10" id="KW-0813">Transport</keyword>
<dbReference type="STRING" id="683960.A0A1E3P5E9"/>
<feature type="transmembrane region" description="Helical" evidence="10">
    <location>
        <begin position="149"/>
        <end position="171"/>
    </location>
</feature>
<protein>
    <recommendedName>
        <fullName evidence="10">Protein ARV</fullName>
    </recommendedName>
</protein>
<organism evidence="11 12">
    <name type="scientific">Wickerhamomyces anomalus (strain ATCC 58044 / CBS 1984 / NCYC 433 / NRRL Y-366-8)</name>
    <name type="common">Yeast</name>
    <name type="synonym">Hansenula anomala</name>
    <dbReference type="NCBI Taxonomy" id="683960"/>
    <lineage>
        <taxon>Eukaryota</taxon>
        <taxon>Fungi</taxon>
        <taxon>Dikarya</taxon>
        <taxon>Ascomycota</taxon>
        <taxon>Saccharomycotina</taxon>
        <taxon>Saccharomycetes</taxon>
        <taxon>Phaffomycetales</taxon>
        <taxon>Wickerhamomycetaceae</taxon>
        <taxon>Wickerhamomyces</taxon>
    </lineage>
</organism>
<evidence type="ECO:0000256" key="6">
    <source>
        <dbReference type="ARBA" id="ARBA00022989"/>
    </source>
</evidence>
<comment type="subcellular location">
    <subcellularLocation>
        <location evidence="1 10">Endoplasmic reticulum membrane</location>
        <topology evidence="1 10">Multi-pass membrane protein</topology>
    </subcellularLocation>
    <subcellularLocation>
        <location evidence="10">Golgi apparatus membrane</location>
        <topology evidence="10">Multi-pass membrane protein</topology>
    </subcellularLocation>
</comment>
<dbReference type="Pfam" id="PF04161">
    <property type="entry name" value="Arv1"/>
    <property type="match status" value="1"/>
</dbReference>
<evidence type="ECO:0000256" key="4">
    <source>
        <dbReference type="ARBA" id="ARBA00022692"/>
    </source>
</evidence>
<dbReference type="Proteomes" id="UP000094112">
    <property type="component" value="Unassembled WGS sequence"/>
</dbReference>
<dbReference type="GO" id="GO:0097036">
    <property type="term" value="P:regulation of plasma membrane sterol distribution"/>
    <property type="evidence" value="ECO:0007669"/>
    <property type="project" value="UniProtKB-UniRule"/>
</dbReference>
<dbReference type="GO" id="GO:0035621">
    <property type="term" value="P:ER to Golgi ceramide transport"/>
    <property type="evidence" value="ECO:0007669"/>
    <property type="project" value="EnsemblFungi"/>
</dbReference>
<reference evidence="11 12" key="1">
    <citation type="journal article" date="2016" name="Proc. Natl. Acad. Sci. U.S.A.">
        <title>Comparative genomics of biotechnologically important yeasts.</title>
        <authorList>
            <person name="Riley R."/>
            <person name="Haridas S."/>
            <person name="Wolfe K.H."/>
            <person name="Lopes M.R."/>
            <person name="Hittinger C.T."/>
            <person name="Goeker M."/>
            <person name="Salamov A.A."/>
            <person name="Wisecaver J.H."/>
            <person name="Long T.M."/>
            <person name="Calvey C.H."/>
            <person name="Aerts A.L."/>
            <person name="Barry K.W."/>
            <person name="Choi C."/>
            <person name="Clum A."/>
            <person name="Coughlan A.Y."/>
            <person name="Deshpande S."/>
            <person name="Douglass A.P."/>
            <person name="Hanson S.J."/>
            <person name="Klenk H.-P."/>
            <person name="LaButti K.M."/>
            <person name="Lapidus A."/>
            <person name="Lindquist E.A."/>
            <person name="Lipzen A.M."/>
            <person name="Meier-Kolthoff J.P."/>
            <person name="Ohm R.A."/>
            <person name="Otillar R.P."/>
            <person name="Pangilinan J.L."/>
            <person name="Peng Y."/>
            <person name="Rokas A."/>
            <person name="Rosa C.A."/>
            <person name="Scheuner C."/>
            <person name="Sibirny A.A."/>
            <person name="Slot J.C."/>
            <person name="Stielow J.B."/>
            <person name="Sun H."/>
            <person name="Kurtzman C.P."/>
            <person name="Blackwell M."/>
            <person name="Grigoriev I.V."/>
            <person name="Jeffries T.W."/>
        </authorList>
    </citation>
    <scope>NUCLEOTIDE SEQUENCE [LARGE SCALE GENOMIC DNA]</scope>
    <source>
        <strain evidence="12">ATCC 58044 / CBS 1984 / NCYC 433 / NRRL Y-366-8</strain>
    </source>
</reference>
<evidence type="ECO:0000256" key="10">
    <source>
        <dbReference type="RuleBase" id="RU368065"/>
    </source>
</evidence>
<dbReference type="AlphaFoldDB" id="A0A1E3P5E9"/>
<keyword evidence="9 10" id="KW-0472">Membrane</keyword>